<protein>
    <submittedName>
        <fullName evidence="1">Uncharacterized protein</fullName>
    </submittedName>
</protein>
<evidence type="ECO:0000313" key="2">
    <source>
        <dbReference type="Proteomes" id="UP000037201"/>
    </source>
</evidence>
<dbReference type="RefSeq" id="WP_024669840.1">
    <property type="nucleotide sequence ID" value="NZ_JTHM01000029.1"/>
</dbReference>
<dbReference type="Proteomes" id="UP000037201">
    <property type="component" value="Unassembled WGS sequence"/>
</dbReference>
<proteinExistence type="predicted"/>
<organism evidence="1 2">
    <name type="scientific">Pseudomonas coronafaciens pv. porri</name>
    <dbReference type="NCBI Taxonomy" id="83964"/>
    <lineage>
        <taxon>Bacteria</taxon>
        <taxon>Pseudomonadati</taxon>
        <taxon>Pseudomonadota</taxon>
        <taxon>Gammaproteobacteria</taxon>
        <taxon>Pseudomonadales</taxon>
        <taxon>Pseudomonadaceae</taxon>
        <taxon>Pseudomonas</taxon>
        <taxon>Pseudomonas coronafaciens</taxon>
    </lineage>
</organism>
<evidence type="ECO:0000313" key="1">
    <source>
        <dbReference type="EMBL" id="KOP59803.1"/>
    </source>
</evidence>
<sequence length="65" mass="7112">MAPPLLVVTPTKGHVGWDEPVRDSVVCLPHSGRSLAANLEPNQMTGMYEKTCVPHWKTISLKTAD</sequence>
<reference evidence="1 2" key="1">
    <citation type="submission" date="2015-09" db="EMBL/GenBank/DDBJ databases">
        <title>Genome analysis of Pseudomonas syringae pv. porri LMG.</title>
        <authorList>
            <person name="Rombouts S."/>
        </authorList>
    </citation>
    <scope>NUCLEOTIDE SEQUENCE [LARGE SCALE GENOMIC DNA]</scope>
    <source>
        <strain evidence="1 2">LMG 28496</strain>
    </source>
</reference>
<name>A0ABR5JQZ3_9PSED</name>
<keyword evidence="2" id="KW-1185">Reference proteome</keyword>
<comment type="caution">
    <text evidence="1">The sequence shown here is derived from an EMBL/GenBank/DDBJ whole genome shotgun (WGS) entry which is preliminary data.</text>
</comment>
<dbReference type="EMBL" id="JUEU01000101">
    <property type="protein sequence ID" value="KOP59803.1"/>
    <property type="molecule type" value="Genomic_DNA"/>
</dbReference>
<gene>
    <name evidence="1" type="ORF">OX90_09215</name>
</gene>
<accession>A0ABR5JQZ3</accession>